<accession>A0A9P5N802</accession>
<organism evidence="3 4">
    <name type="scientific">Gymnopilus junonius</name>
    <name type="common">Spectacular rustgill mushroom</name>
    <name type="synonym">Gymnopilus spectabilis subsp. junonius</name>
    <dbReference type="NCBI Taxonomy" id="109634"/>
    <lineage>
        <taxon>Eukaryota</taxon>
        <taxon>Fungi</taxon>
        <taxon>Dikarya</taxon>
        <taxon>Basidiomycota</taxon>
        <taxon>Agaricomycotina</taxon>
        <taxon>Agaricomycetes</taxon>
        <taxon>Agaricomycetidae</taxon>
        <taxon>Agaricales</taxon>
        <taxon>Agaricineae</taxon>
        <taxon>Hymenogastraceae</taxon>
        <taxon>Gymnopilus</taxon>
    </lineage>
</organism>
<keyword evidence="4" id="KW-1185">Reference proteome</keyword>
<feature type="compositionally biased region" description="Basic and acidic residues" evidence="1">
    <location>
        <begin position="216"/>
        <end position="252"/>
    </location>
</feature>
<keyword evidence="2" id="KW-0732">Signal</keyword>
<reference evidence="3" key="1">
    <citation type="submission" date="2020-11" db="EMBL/GenBank/DDBJ databases">
        <authorList>
            <consortium name="DOE Joint Genome Institute"/>
            <person name="Ahrendt S."/>
            <person name="Riley R."/>
            <person name="Andreopoulos W."/>
            <person name="LaButti K."/>
            <person name="Pangilinan J."/>
            <person name="Ruiz-duenas F.J."/>
            <person name="Barrasa J.M."/>
            <person name="Sanchez-Garcia M."/>
            <person name="Camarero S."/>
            <person name="Miyauchi S."/>
            <person name="Serrano A."/>
            <person name="Linde D."/>
            <person name="Babiker R."/>
            <person name="Drula E."/>
            <person name="Ayuso-Fernandez I."/>
            <person name="Pacheco R."/>
            <person name="Padilla G."/>
            <person name="Ferreira P."/>
            <person name="Barriuso J."/>
            <person name="Kellner H."/>
            <person name="Castanera R."/>
            <person name="Alfaro M."/>
            <person name="Ramirez L."/>
            <person name="Pisabarro A.G."/>
            <person name="Kuo A."/>
            <person name="Tritt A."/>
            <person name="Lipzen A."/>
            <person name="He G."/>
            <person name="Yan M."/>
            <person name="Ng V."/>
            <person name="Cullen D."/>
            <person name="Martin F."/>
            <person name="Rosso M.-N."/>
            <person name="Henrissat B."/>
            <person name="Hibbett D."/>
            <person name="Martinez A.T."/>
            <person name="Grigoriev I.V."/>
        </authorList>
    </citation>
    <scope>NUCLEOTIDE SEQUENCE</scope>
    <source>
        <strain evidence="3">AH 44721</strain>
    </source>
</reference>
<evidence type="ECO:0000256" key="2">
    <source>
        <dbReference type="SAM" id="SignalP"/>
    </source>
</evidence>
<dbReference type="EMBL" id="JADNYJ010000420">
    <property type="protein sequence ID" value="KAF8869600.1"/>
    <property type="molecule type" value="Genomic_DNA"/>
</dbReference>
<proteinExistence type="predicted"/>
<gene>
    <name evidence="3" type="ORF">CPB84DRAFT_1856154</name>
</gene>
<dbReference type="Proteomes" id="UP000724874">
    <property type="component" value="Unassembled WGS sequence"/>
</dbReference>
<evidence type="ECO:0000256" key="1">
    <source>
        <dbReference type="SAM" id="MobiDB-lite"/>
    </source>
</evidence>
<name>A0A9P5N802_GYMJU</name>
<dbReference type="AlphaFoldDB" id="A0A9P5N802"/>
<evidence type="ECO:0000313" key="4">
    <source>
        <dbReference type="Proteomes" id="UP000724874"/>
    </source>
</evidence>
<comment type="caution">
    <text evidence="3">The sequence shown here is derived from an EMBL/GenBank/DDBJ whole genome shotgun (WGS) entry which is preliminary data.</text>
</comment>
<sequence length="309" mass="34684">MVIHILSCFCSQSVAANLLSYRVSADAAIDSDIQPCQTWCSTHQAIQQASRSLPHEDWAAKKFDFSFQVPSVTRECTVTPNAHESLWDIDIHQPSHIYRLLGINYYSNQAPECGTPGPVEERLICWIPFGQDDTEDFLPLPHGHVIPCALVKKYKLVAKALATSPSPKPPASLPPHAIDCSDDMQPPFTQPQPSPLPSVDKCEHEQPQLPSTQEESATHKEQEPQQHDKAPWQGHEEPQQQDKELEQQHEEPQEGWEEEEEELDMEMQAEESTFDGEIGQGDEDSSKDNDAMDVDFNLDGLLNFPDKPG</sequence>
<feature type="chain" id="PRO_5040376941" evidence="2">
    <location>
        <begin position="17"/>
        <end position="309"/>
    </location>
</feature>
<protein>
    <submittedName>
        <fullName evidence="3">Uncharacterized protein</fullName>
    </submittedName>
</protein>
<feature type="signal peptide" evidence="2">
    <location>
        <begin position="1"/>
        <end position="16"/>
    </location>
</feature>
<feature type="compositionally biased region" description="Acidic residues" evidence="1">
    <location>
        <begin position="253"/>
        <end position="283"/>
    </location>
</feature>
<evidence type="ECO:0000313" key="3">
    <source>
        <dbReference type="EMBL" id="KAF8869600.1"/>
    </source>
</evidence>
<feature type="region of interest" description="Disordered" evidence="1">
    <location>
        <begin position="163"/>
        <end position="309"/>
    </location>
</feature>